<dbReference type="Gene3D" id="1.10.640.10">
    <property type="entry name" value="Haem peroxidase domain superfamily, animal type"/>
    <property type="match status" value="1"/>
</dbReference>
<feature type="region of interest" description="Disordered" evidence="7">
    <location>
        <begin position="1"/>
        <end position="20"/>
    </location>
</feature>
<dbReference type="SUPFAM" id="SSF48113">
    <property type="entry name" value="Heme-dependent peroxidases"/>
    <property type="match status" value="1"/>
</dbReference>
<dbReference type="PANTHER" id="PTHR11903:SF37">
    <property type="entry name" value="PSI-PRODUCING OXYGENASE A"/>
    <property type="match status" value="1"/>
</dbReference>
<feature type="binding site" description="axial binding residue" evidence="6">
    <location>
        <position position="526"/>
    </location>
    <ligand>
        <name>heme b</name>
        <dbReference type="ChEBI" id="CHEBI:60344"/>
    </ligand>
    <ligandPart>
        <name>Fe</name>
        <dbReference type="ChEBI" id="CHEBI:18248"/>
    </ligandPart>
</feature>
<dbReference type="Pfam" id="PF03098">
    <property type="entry name" value="An_peroxidase"/>
    <property type="match status" value="1"/>
</dbReference>
<dbReference type="InterPro" id="IPR050783">
    <property type="entry name" value="Oxylipin_biosynth_metab"/>
</dbReference>
<dbReference type="InterPro" id="IPR034812">
    <property type="entry name" value="Ppo-like_N"/>
</dbReference>
<feature type="region of interest" description="Disordered" evidence="7">
    <location>
        <begin position="127"/>
        <end position="146"/>
    </location>
</feature>
<evidence type="ECO:0000313" key="8">
    <source>
        <dbReference type="EMBL" id="KAK0963051.1"/>
    </source>
</evidence>
<dbReference type="GO" id="GO:0004497">
    <property type="term" value="F:monooxygenase activity"/>
    <property type="evidence" value="ECO:0007669"/>
    <property type="project" value="InterPro"/>
</dbReference>
<dbReference type="PROSITE" id="PS50292">
    <property type="entry name" value="PEROXIDASE_3"/>
    <property type="match status" value="1"/>
</dbReference>
<dbReference type="GO" id="GO:0006979">
    <property type="term" value="P:response to oxidative stress"/>
    <property type="evidence" value="ECO:0007669"/>
    <property type="project" value="InterPro"/>
</dbReference>
<name>A0AAN6K1L8_9PEZI</name>
<evidence type="ECO:0000256" key="6">
    <source>
        <dbReference type="PIRSR" id="PIRSR619791-2"/>
    </source>
</evidence>
<evidence type="ECO:0000256" key="3">
    <source>
        <dbReference type="ARBA" id="ARBA00022964"/>
    </source>
</evidence>
<proteinExistence type="predicted"/>
<evidence type="ECO:0000256" key="2">
    <source>
        <dbReference type="ARBA" id="ARBA00022723"/>
    </source>
</evidence>
<dbReference type="CDD" id="cd09817">
    <property type="entry name" value="linoleate_diol_synthase_like"/>
    <property type="match status" value="1"/>
</dbReference>
<dbReference type="Gene3D" id="1.10.630.10">
    <property type="entry name" value="Cytochrome P450"/>
    <property type="match status" value="1"/>
</dbReference>
<keyword evidence="1 6" id="KW-0349">Heme</keyword>
<evidence type="ECO:0000313" key="9">
    <source>
        <dbReference type="Proteomes" id="UP001175353"/>
    </source>
</evidence>
<keyword evidence="2 6" id="KW-0479">Metal-binding</keyword>
<dbReference type="InterPro" id="IPR036396">
    <property type="entry name" value="Cyt_P450_sf"/>
</dbReference>
<accession>A0AAN6K1L8</accession>
<dbReference type="GO" id="GO:0016705">
    <property type="term" value="F:oxidoreductase activity, acting on paired donors, with incorporation or reduction of molecular oxygen"/>
    <property type="evidence" value="ECO:0007669"/>
    <property type="project" value="InterPro"/>
</dbReference>
<evidence type="ECO:0008006" key="10">
    <source>
        <dbReference type="Google" id="ProtNLM"/>
    </source>
</evidence>
<sequence length="1263" mass="139963">MSSALQHAFRNSPKDKPKPRWLHHLLDSLGESVPGGDADKVNGHEVPPAVVNVKGKTGEIRVTKNDAQPQVPPTRQGQDVVQPLPKKHLEPRDARVLPDEEQERHHHATMDSIPMFGHRAKLLDSELSNGHTNGQASTTSESETPSKFEALREQIAGSVSQLKTVLKAIRDPLPTDTGDGSQLPPEKESTKAILDDIFKDLPKLGPDNIANLITVATAAATHGVLNDRDYRMERLIQAAALLPPDKVDEKLTTGFVSQMWNDLSHPPQTLLSDDYQYRQPDGSKNNYQSPHLGASGMPYARTVPRKQKLPGCLPDPGILFDATMARKNPKGEPHPNKISSMLFYLASVIIHDIFKTDHSNFNISATSSYLDLGPLYGNNWDEQKRMRTFEDGKIRPDCFSEPRLLTFPAGVGALLIMFNRYHNHVVEQLAAINEGGRFSEDPRNINVQRYGEEINKRDDDLFQTGRLITCGLYVNMILIDYVRTILNLNRTDENWQLNPRVDIPGGPAMGTGNQVSAEFNLVYRWHSAVSEKDDKWSQQLFKEIVPGISAAEAAQPDKIRSFLMVLAKKETDFTSKAPPDRPWPALKEDVLDRIKDGPLEGTFKDDDLAKIVTDSIEDCANAYGPQQVPTVMKAIEILGIQQARTWQVATLNEFREHFGLKPYRKFEEITDNREVSDALKHLYDTPDNVELYPGLVIEDAKRPFTPGSGLCPGFTVSRGVLSDAVALVRGDRFFTTNYTPASLTNWGYQECSSDVNIDNGCVFYKLFQRALPNNYDPASVYAHYPMTVPHGTDGMAEVLKKLGKAHRYTDLVDGPAPRSQRTVIYSYDAVAKVLKDTDRFIIAPSKAVEDLVGIASSASAKNVSSQKLIQDALYPDKWQEAVRTYFEKTTTQLLQQKSYTLAGTRYVDIIRDVGNLVPIHFVSEIFSLPLKTEAFPRGILTEQQLYTVFAAIATAASSTDLQQTFPLRQQASDTTHLLRDFVKGLLHVVKVGGDLAEWIGQKIDPIAPELKAYGVPMLRRLAEAAAAAQVSDGLVTEILSTAGVLAATRSQLFAQAIDFFISTPEGQKVWPKLKLLAQSPDSTPDTDQKLVRYILEACRLTGGTGTALRTVHIEASSVKTFDLTDTPAGLGARTHTLKSGYELLLNLRAASRDPTAFPDPDTFSPDRPIETYGPLFPHAVLVPLTRVILTSMLRAVARLEGLKAAPVAVGGKTVPSRVWKTVGEEFTAKGERVPEEWVGGRFLTEDWDMFFPFATSMKVSFTT</sequence>
<feature type="compositionally biased region" description="Polar residues" evidence="7">
    <location>
        <begin position="65"/>
        <end position="79"/>
    </location>
</feature>
<comment type="caution">
    <text evidence="8">The sequence shown here is derived from an EMBL/GenBank/DDBJ whole genome shotgun (WGS) entry which is preliminary data.</text>
</comment>
<dbReference type="GO" id="GO:0005506">
    <property type="term" value="F:iron ion binding"/>
    <property type="evidence" value="ECO:0007669"/>
    <property type="project" value="InterPro"/>
</dbReference>
<reference evidence="8" key="1">
    <citation type="submission" date="2023-06" db="EMBL/GenBank/DDBJ databases">
        <title>Black Yeasts Isolated from many extreme environments.</title>
        <authorList>
            <person name="Coleine C."/>
            <person name="Stajich J.E."/>
            <person name="Selbmann L."/>
        </authorList>
    </citation>
    <scope>NUCLEOTIDE SEQUENCE</scope>
    <source>
        <strain evidence="8">CCFEE 5200</strain>
    </source>
</reference>
<keyword evidence="5 6" id="KW-0408">Iron</keyword>
<protein>
    <recommendedName>
        <fullName evidence="10">Heme peroxidase</fullName>
    </recommendedName>
</protein>
<evidence type="ECO:0000256" key="4">
    <source>
        <dbReference type="ARBA" id="ARBA00023002"/>
    </source>
</evidence>
<keyword evidence="4" id="KW-0560">Oxidoreductase</keyword>
<dbReference type="GO" id="GO:0051213">
    <property type="term" value="F:dioxygenase activity"/>
    <property type="evidence" value="ECO:0007669"/>
    <property type="project" value="UniProtKB-KW"/>
</dbReference>
<dbReference type="GO" id="GO:0020037">
    <property type="term" value="F:heme binding"/>
    <property type="evidence" value="ECO:0007669"/>
    <property type="project" value="InterPro"/>
</dbReference>
<dbReference type="InterPro" id="IPR037120">
    <property type="entry name" value="Haem_peroxidase_sf_animal"/>
</dbReference>
<dbReference type="AlphaFoldDB" id="A0AAN6K1L8"/>
<keyword evidence="9" id="KW-1185">Reference proteome</keyword>
<dbReference type="EMBL" id="JAUJLE010000283">
    <property type="protein sequence ID" value="KAK0963051.1"/>
    <property type="molecule type" value="Genomic_DNA"/>
</dbReference>
<dbReference type="SUPFAM" id="SSF48264">
    <property type="entry name" value="Cytochrome P450"/>
    <property type="match status" value="1"/>
</dbReference>
<gene>
    <name evidence="8" type="ORF">LTR91_019178</name>
</gene>
<dbReference type="InterPro" id="IPR019791">
    <property type="entry name" value="Haem_peroxidase_animal"/>
</dbReference>
<evidence type="ECO:0000256" key="7">
    <source>
        <dbReference type="SAM" id="MobiDB-lite"/>
    </source>
</evidence>
<organism evidence="8 9">
    <name type="scientific">Friedmanniomyces endolithicus</name>
    <dbReference type="NCBI Taxonomy" id="329885"/>
    <lineage>
        <taxon>Eukaryota</taxon>
        <taxon>Fungi</taxon>
        <taxon>Dikarya</taxon>
        <taxon>Ascomycota</taxon>
        <taxon>Pezizomycotina</taxon>
        <taxon>Dothideomycetes</taxon>
        <taxon>Dothideomycetidae</taxon>
        <taxon>Mycosphaerellales</taxon>
        <taxon>Teratosphaeriaceae</taxon>
        <taxon>Friedmanniomyces</taxon>
    </lineage>
</organism>
<dbReference type="PANTHER" id="PTHR11903">
    <property type="entry name" value="PROSTAGLANDIN G/H SYNTHASE"/>
    <property type="match status" value="1"/>
</dbReference>
<evidence type="ECO:0000256" key="1">
    <source>
        <dbReference type="ARBA" id="ARBA00022617"/>
    </source>
</evidence>
<dbReference type="GO" id="GO:0004601">
    <property type="term" value="F:peroxidase activity"/>
    <property type="evidence" value="ECO:0007669"/>
    <property type="project" value="InterPro"/>
</dbReference>
<evidence type="ECO:0000256" key="5">
    <source>
        <dbReference type="ARBA" id="ARBA00023004"/>
    </source>
</evidence>
<dbReference type="GO" id="GO:0006631">
    <property type="term" value="P:fatty acid metabolic process"/>
    <property type="evidence" value="ECO:0007669"/>
    <property type="project" value="UniProtKB-ARBA"/>
</dbReference>
<feature type="region of interest" description="Disordered" evidence="7">
    <location>
        <begin position="64"/>
        <end position="92"/>
    </location>
</feature>
<dbReference type="Proteomes" id="UP001175353">
    <property type="component" value="Unassembled WGS sequence"/>
</dbReference>
<feature type="compositionally biased region" description="Polar residues" evidence="7">
    <location>
        <begin position="127"/>
        <end position="143"/>
    </location>
</feature>
<keyword evidence="3" id="KW-0223">Dioxygenase</keyword>
<dbReference type="InterPro" id="IPR010255">
    <property type="entry name" value="Haem_peroxidase_sf"/>
</dbReference>